<reference evidence="1 2" key="1">
    <citation type="journal article" date="2023" name="Sci. Data">
        <title>Genome assembly of the Korean intertidal mud-creeper Batillaria attramentaria.</title>
        <authorList>
            <person name="Patra A.K."/>
            <person name="Ho P.T."/>
            <person name="Jun S."/>
            <person name="Lee S.J."/>
            <person name="Kim Y."/>
            <person name="Won Y.J."/>
        </authorList>
    </citation>
    <scope>NUCLEOTIDE SEQUENCE [LARGE SCALE GENOMIC DNA]</scope>
    <source>
        <strain evidence="1">Wonlab-2016</strain>
    </source>
</reference>
<dbReference type="EMBL" id="JACVVK020000305">
    <property type="protein sequence ID" value="KAK7479316.1"/>
    <property type="molecule type" value="Genomic_DNA"/>
</dbReference>
<gene>
    <name evidence="1" type="ORF">BaRGS_00029394</name>
</gene>
<sequence length="95" mass="10167">MSRAAGPAVQQRDLSLENSARATGTVLVWTFRESVNSAAPPCLIFYRTTLLDPRAVSGASSIVSLTHIRSCSHRQASSEKKPKLTASAAVLFHGQ</sequence>
<dbReference type="Proteomes" id="UP001519460">
    <property type="component" value="Unassembled WGS sequence"/>
</dbReference>
<accession>A0ABD0JW73</accession>
<keyword evidence="2" id="KW-1185">Reference proteome</keyword>
<proteinExistence type="predicted"/>
<evidence type="ECO:0000313" key="1">
    <source>
        <dbReference type="EMBL" id="KAK7479316.1"/>
    </source>
</evidence>
<protein>
    <submittedName>
        <fullName evidence="1">Uncharacterized protein</fullName>
    </submittedName>
</protein>
<evidence type="ECO:0000313" key="2">
    <source>
        <dbReference type="Proteomes" id="UP001519460"/>
    </source>
</evidence>
<comment type="caution">
    <text evidence="1">The sequence shown here is derived from an EMBL/GenBank/DDBJ whole genome shotgun (WGS) entry which is preliminary data.</text>
</comment>
<organism evidence="1 2">
    <name type="scientific">Batillaria attramentaria</name>
    <dbReference type="NCBI Taxonomy" id="370345"/>
    <lineage>
        <taxon>Eukaryota</taxon>
        <taxon>Metazoa</taxon>
        <taxon>Spiralia</taxon>
        <taxon>Lophotrochozoa</taxon>
        <taxon>Mollusca</taxon>
        <taxon>Gastropoda</taxon>
        <taxon>Caenogastropoda</taxon>
        <taxon>Sorbeoconcha</taxon>
        <taxon>Cerithioidea</taxon>
        <taxon>Batillariidae</taxon>
        <taxon>Batillaria</taxon>
    </lineage>
</organism>
<name>A0ABD0JW73_9CAEN</name>
<dbReference type="AlphaFoldDB" id="A0ABD0JW73"/>